<dbReference type="Ensembl" id="ENSSVLT00005022960.1">
    <property type="protein sequence ID" value="ENSSVLP00005020602.1"/>
    <property type="gene ID" value="ENSSVLG00005016441.1"/>
</dbReference>
<dbReference type="InterPro" id="IPR013106">
    <property type="entry name" value="Ig_V-set"/>
</dbReference>
<dbReference type="InterPro" id="IPR036179">
    <property type="entry name" value="Ig-like_dom_sf"/>
</dbReference>
<dbReference type="Gene3D" id="2.60.40.10">
    <property type="entry name" value="Immunoglobulins"/>
    <property type="match status" value="1"/>
</dbReference>
<evidence type="ECO:0000313" key="4">
    <source>
        <dbReference type="Proteomes" id="UP000694564"/>
    </source>
</evidence>
<dbReference type="GeneTree" id="ENSGT00940000153120"/>
<dbReference type="SMART" id="SM00406">
    <property type="entry name" value="IGv"/>
    <property type="match status" value="1"/>
</dbReference>
<dbReference type="InterPro" id="IPR007110">
    <property type="entry name" value="Ig-like_dom"/>
</dbReference>
<name>A0A8D2D652_SCIVU</name>
<evidence type="ECO:0000259" key="2">
    <source>
        <dbReference type="PROSITE" id="PS50835"/>
    </source>
</evidence>
<reference evidence="3" key="2">
    <citation type="submission" date="2025-09" db="UniProtKB">
        <authorList>
            <consortium name="Ensembl"/>
        </authorList>
    </citation>
    <scope>IDENTIFICATION</scope>
</reference>
<feature type="signal peptide" evidence="1">
    <location>
        <begin position="1"/>
        <end position="20"/>
    </location>
</feature>
<sequence>MTWMALLLSLLAHCTGSVDSYVLTQSSSVSVTPGQTARITCEDELPKRYAYWFQQQHPGQTPVRVIYNDSERPSGIPERFSGASSGTTATLTISRTQIEDEAVYYCSSTYGDANLPTVTEAYREVRQKPLSYQCHTALQIQ</sequence>
<feature type="chain" id="PRO_5033999042" description="Ig-like domain-containing protein" evidence="1">
    <location>
        <begin position="21"/>
        <end position="141"/>
    </location>
</feature>
<dbReference type="PROSITE" id="PS50835">
    <property type="entry name" value="IG_LIKE"/>
    <property type="match status" value="1"/>
</dbReference>
<proteinExistence type="predicted"/>
<protein>
    <recommendedName>
        <fullName evidence="2">Ig-like domain-containing protein</fullName>
    </recommendedName>
</protein>
<evidence type="ECO:0000313" key="3">
    <source>
        <dbReference type="Ensembl" id="ENSSVLP00005020602.1"/>
    </source>
</evidence>
<dbReference type="PANTHER" id="PTHR23267">
    <property type="entry name" value="IMMUNOGLOBULIN LIGHT CHAIN"/>
    <property type="match status" value="1"/>
</dbReference>
<dbReference type="AlphaFoldDB" id="A0A8D2D652"/>
<dbReference type="SUPFAM" id="SSF48726">
    <property type="entry name" value="Immunoglobulin"/>
    <property type="match status" value="1"/>
</dbReference>
<keyword evidence="4" id="KW-1185">Reference proteome</keyword>
<accession>A0A8D2D652</accession>
<dbReference type="InterPro" id="IPR013783">
    <property type="entry name" value="Ig-like_fold"/>
</dbReference>
<evidence type="ECO:0000256" key="1">
    <source>
        <dbReference type="SAM" id="SignalP"/>
    </source>
</evidence>
<dbReference type="InterPro" id="IPR003599">
    <property type="entry name" value="Ig_sub"/>
</dbReference>
<feature type="domain" description="Ig-like" evidence="2">
    <location>
        <begin position="19"/>
        <end position="119"/>
    </location>
</feature>
<dbReference type="InterPro" id="IPR050150">
    <property type="entry name" value="IgV_Light_Chain"/>
</dbReference>
<organism evidence="3 4">
    <name type="scientific">Sciurus vulgaris</name>
    <name type="common">Eurasian red squirrel</name>
    <dbReference type="NCBI Taxonomy" id="55149"/>
    <lineage>
        <taxon>Eukaryota</taxon>
        <taxon>Metazoa</taxon>
        <taxon>Chordata</taxon>
        <taxon>Craniata</taxon>
        <taxon>Vertebrata</taxon>
        <taxon>Euteleostomi</taxon>
        <taxon>Mammalia</taxon>
        <taxon>Eutheria</taxon>
        <taxon>Euarchontoglires</taxon>
        <taxon>Glires</taxon>
        <taxon>Rodentia</taxon>
        <taxon>Sciuromorpha</taxon>
        <taxon>Sciuridae</taxon>
        <taxon>Sciurinae</taxon>
        <taxon>Sciurini</taxon>
        <taxon>Sciurus</taxon>
    </lineage>
</organism>
<dbReference type="OrthoDB" id="9838202at2759"/>
<dbReference type="Pfam" id="PF07686">
    <property type="entry name" value="V-set"/>
    <property type="match status" value="1"/>
</dbReference>
<dbReference type="Proteomes" id="UP000694564">
    <property type="component" value="Chromosome 8"/>
</dbReference>
<keyword evidence="1" id="KW-0732">Signal</keyword>
<dbReference type="SMART" id="SM00409">
    <property type="entry name" value="IG"/>
    <property type="match status" value="1"/>
</dbReference>
<reference evidence="3" key="1">
    <citation type="submission" date="2025-08" db="UniProtKB">
        <authorList>
            <consortium name="Ensembl"/>
        </authorList>
    </citation>
    <scope>IDENTIFICATION</scope>
</reference>